<proteinExistence type="predicted"/>
<name>A0ACD4CX38_9HYPH</name>
<accession>A0ACD4CX38</accession>
<organism evidence="1 2">
    <name type="scientific">Phyllobacterium zundukense</name>
    <dbReference type="NCBI Taxonomy" id="1867719"/>
    <lineage>
        <taxon>Bacteria</taxon>
        <taxon>Pseudomonadati</taxon>
        <taxon>Pseudomonadota</taxon>
        <taxon>Alphaproteobacteria</taxon>
        <taxon>Hyphomicrobiales</taxon>
        <taxon>Phyllobacteriaceae</taxon>
        <taxon>Phyllobacterium</taxon>
    </lineage>
</organism>
<protein>
    <submittedName>
        <fullName evidence="1">Uncharacterized protein</fullName>
    </submittedName>
</protein>
<dbReference type="EMBL" id="CP104971">
    <property type="protein sequence ID" value="UXN58136.1"/>
    <property type="molecule type" value="Genomic_DNA"/>
</dbReference>
<keyword evidence="1" id="KW-0614">Plasmid</keyword>
<geneLocation type="plasmid" evidence="1 2">
    <name>p_unnamed2</name>
</geneLocation>
<evidence type="ECO:0000313" key="2">
    <source>
        <dbReference type="Proteomes" id="UP001061991"/>
    </source>
</evidence>
<evidence type="ECO:0000313" key="1">
    <source>
        <dbReference type="EMBL" id="UXN58136.1"/>
    </source>
</evidence>
<dbReference type="Proteomes" id="UP001061991">
    <property type="component" value="Plasmid p_unnamed2"/>
</dbReference>
<reference evidence="1" key="1">
    <citation type="submission" date="2022-09" db="EMBL/GenBank/DDBJ databases">
        <title>Interaction between co-microsymbionts with complementary sets of symbiotic genes in legume-rhizobium systems.</title>
        <authorList>
            <person name="Safronova V."/>
            <person name="Sazanova A."/>
            <person name="Afonin A."/>
            <person name="Chirak E."/>
        </authorList>
    </citation>
    <scope>NUCLEOTIDE SEQUENCE</scope>
    <source>
        <strain evidence="1">A18/3m</strain>
    </source>
</reference>
<keyword evidence="2" id="KW-1185">Reference proteome</keyword>
<sequence length="156" mass="17408">MIRKKGLDVTVGKTGFDACTVAQTKCGASKYADGSTAGFPSPSNAYCYSACPFILAGGVHRFVGNASQIGVHQITRTYSEKKVSVRERYVVRRGKRMLERTITTTKFLGNLTTTEISMAYRRKLNAYFKGMGTDLPSLIACLRRRHRTFPFCFIRT</sequence>
<gene>
    <name evidence="1" type="ORF">N8E88_04750</name>
</gene>